<proteinExistence type="predicted"/>
<evidence type="ECO:0000313" key="3">
    <source>
        <dbReference type="Proteomes" id="UP001055111"/>
    </source>
</evidence>
<organism evidence="2 3">
    <name type="scientific">Caballeronia novacaledonica</name>
    <dbReference type="NCBI Taxonomy" id="1544861"/>
    <lineage>
        <taxon>Bacteria</taxon>
        <taxon>Pseudomonadati</taxon>
        <taxon>Pseudomonadota</taxon>
        <taxon>Betaproteobacteria</taxon>
        <taxon>Burkholderiales</taxon>
        <taxon>Burkholderiaceae</taxon>
        <taxon>Caballeronia</taxon>
    </lineage>
</organism>
<feature type="domain" description="SnoaL-like" evidence="1">
    <location>
        <begin position="9"/>
        <end position="136"/>
    </location>
</feature>
<accession>A0AA37IIN6</accession>
<reference evidence="2" key="1">
    <citation type="submission" date="2022-09" db="EMBL/GenBank/DDBJ databases">
        <title>Isolation and characterization of 3-chlorobenzoate degrading bacteria from soils in Shizuoka.</title>
        <authorList>
            <person name="Ifat A."/>
            <person name="Ogawa N."/>
            <person name="Kimbara K."/>
            <person name="Moriuchi R."/>
            <person name="Dohra H."/>
            <person name="Shintani M."/>
        </authorList>
    </citation>
    <scope>NUCLEOTIDE SEQUENCE</scope>
    <source>
        <strain evidence="2">19CS4-2</strain>
    </source>
</reference>
<gene>
    <name evidence="2" type="ORF">CBA19CS42_32675</name>
</gene>
<dbReference type="RefSeq" id="WP_238216647.1">
    <property type="nucleotide sequence ID" value="NZ_BPUS01000022.1"/>
</dbReference>
<protein>
    <recommendedName>
        <fullName evidence="1">SnoaL-like domain-containing protein</fullName>
    </recommendedName>
</protein>
<dbReference type="Pfam" id="PF13577">
    <property type="entry name" value="SnoaL_4"/>
    <property type="match status" value="1"/>
</dbReference>
<dbReference type="Gene3D" id="3.10.450.50">
    <property type="match status" value="1"/>
</dbReference>
<name>A0AA37IIN6_9BURK</name>
<dbReference type="SUPFAM" id="SSF54427">
    <property type="entry name" value="NTF2-like"/>
    <property type="match status" value="1"/>
</dbReference>
<evidence type="ECO:0000259" key="1">
    <source>
        <dbReference type="Pfam" id="PF13577"/>
    </source>
</evidence>
<evidence type="ECO:0000313" key="2">
    <source>
        <dbReference type="EMBL" id="GJH29373.1"/>
    </source>
</evidence>
<dbReference type="AlphaFoldDB" id="A0AA37IIN6"/>
<dbReference type="InterPro" id="IPR037401">
    <property type="entry name" value="SnoaL-like"/>
</dbReference>
<dbReference type="EMBL" id="BPUS01000022">
    <property type="protein sequence ID" value="GJH29373.1"/>
    <property type="molecule type" value="Genomic_DNA"/>
</dbReference>
<dbReference type="Proteomes" id="UP001055111">
    <property type="component" value="Unassembled WGS sequence"/>
</dbReference>
<sequence length="164" mass="18563">MDIESLKALVDRLQASELVTDFYLKLDLFEWDAIEPMLDESVVLAFGDTDPRADLVPKATFMSDLIARNAGYQLGDAGTFHGDYGHVVEIDGDTATVTCKFSAAHWLSQAPEDYATLTGLYIVSLVRRNDSWKIQRLWIKPIRWQGDARRVMDEAAKNWKAHND</sequence>
<dbReference type="InterPro" id="IPR032710">
    <property type="entry name" value="NTF2-like_dom_sf"/>
</dbReference>
<comment type="caution">
    <text evidence="2">The sequence shown here is derived from an EMBL/GenBank/DDBJ whole genome shotgun (WGS) entry which is preliminary data.</text>
</comment>